<dbReference type="EMBL" id="QWIK01001137">
    <property type="protein sequence ID" value="RMX97234.1"/>
    <property type="molecule type" value="Genomic_DNA"/>
</dbReference>
<gene>
    <name evidence="4" type="ORF">D0868_10750</name>
    <name evidence="3" type="ORF">D0869_10823</name>
</gene>
<feature type="compositionally biased region" description="Polar residues" evidence="1">
    <location>
        <begin position="858"/>
        <end position="867"/>
    </location>
</feature>
<feature type="region of interest" description="Disordered" evidence="1">
    <location>
        <begin position="325"/>
        <end position="369"/>
    </location>
</feature>
<dbReference type="Gene3D" id="2.120.10.80">
    <property type="entry name" value="Kelch-type beta propeller"/>
    <property type="match status" value="1"/>
</dbReference>
<feature type="transmembrane region" description="Helical" evidence="2">
    <location>
        <begin position="378"/>
        <end position="399"/>
    </location>
</feature>
<keyword evidence="2" id="KW-1133">Transmembrane helix</keyword>
<comment type="caution">
    <text evidence="4">The sequence shown here is derived from an EMBL/GenBank/DDBJ whole genome shotgun (WGS) entry which is preliminary data.</text>
</comment>
<dbReference type="EMBL" id="QWIJ01001131">
    <property type="protein sequence ID" value="RMX76320.1"/>
    <property type="molecule type" value="Genomic_DNA"/>
</dbReference>
<dbReference type="SUPFAM" id="SSF117281">
    <property type="entry name" value="Kelch motif"/>
    <property type="match status" value="1"/>
</dbReference>
<feature type="compositionally biased region" description="Low complexity" evidence="1">
    <location>
        <begin position="333"/>
        <end position="362"/>
    </location>
</feature>
<feature type="compositionally biased region" description="Basic and acidic residues" evidence="1">
    <location>
        <begin position="840"/>
        <end position="850"/>
    </location>
</feature>
<evidence type="ECO:0000313" key="5">
    <source>
        <dbReference type="Proteomes" id="UP000281245"/>
    </source>
</evidence>
<proteinExistence type="predicted"/>
<dbReference type="VEuPathDB" id="FungiDB:BTJ68_12252"/>
<feature type="compositionally biased region" description="Polar residues" evidence="1">
    <location>
        <begin position="268"/>
        <end position="280"/>
    </location>
</feature>
<evidence type="ECO:0000256" key="2">
    <source>
        <dbReference type="SAM" id="Phobius"/>
    </source>
</evidence>
<evidence type="ECO:0000313" key="6">
    <source>
        <dbReference type="Proteomes" id="UP000282582"/>
    </source>
</evidence>
<feature type="region of interest" description="Disordered" evidence="1">
    <location>
        <begin position="721"/>
        <end position="765"/>
    </location>
</feature>
<feature type="region of interest" description="Disordered" evidence="1">
    <location>
        <begin position="473"/>
        <end position="510"/>
    </location>
</feature>
<evidence type="ECO:0000313" key="4">
    <source>
        <dbReference type="EMBL" id="RMX97234.1"/>
    </source>
</evidence>
<dbReference type="Proteomes" id="UP000282582">
    <property type="component" value="Unassembled WGS sequence"/>
</dbReference>
<evidence type="ECO:0000313" key="3">
    <source>
        <dbReference type="EMBL" id="RMX76320.1"/>
    </source>
</evidence>
<dbReference type="OrthoDB" id="5352000at2759"/>
<name>A0A3M6Y2M0_HORWE</name>
<evidence type="ECO:0000256" key="1">
    <source>
        <dbReference type="SAM" id="MobiDB-lite"/>
    </source>
</evidence>
<accession>A0A3M6Y2M0</accession>
<keyword evidence="2" id="KW-0812">Transmembrane</keyword>
<evidence type="ECO:0008006" key="7">
    <source>
        <dbReference type="Google" id="ProtNLM"/>
    </source>
</evidence>
<feature type="compositionally biased region" description="Basic and acidic residues" evidence="1">
    <location>
        <begin position="634"/>
        <end position="648"/>
    </location>
</feature>
<feature type="compositionally biased region" description="Polar residues" evidence="1">
    <location>
        <begin position="476"/>
        <end position="490"/>
    </location>
</feature>
<keyword evidence="2" id="KW-0472">Membrane</keyword>
<protein>
    <recommendedName>
        <fullName evidence="7">Pre-mRNA splicing factor CLF1</fullName>
    </recommendedName>
</protein>
<organism evidence="4 6">
    <name type="scientific">Hortaea werneckii</name>
    <name type="common">Black yeast</name>
    <name type="synonym">Cladosporium werneckii</name>
    <dbReference type="NCBI Taxonomy" id="91943"/>
    <lineage>
        <taxon>Eukaryota</taxon>
        <taxon>Fungi</taxon>
        <taxon>Dikarya</taxon>
        <taxon>Ascomycota</taxon>
        <taxon>Pezizomycotina</taxon>
        <taxon>Dothideomycetes</taxon>
        <taxon>Dothideomycetidae</taxon>
        <taxon>Mycosphaerellales</taxon>
        <taxon>Teratosphaeriaceae</taxon>
        <taxon>Hortaea</taxon>
    </lineage>
</organism>
<feature type="compositionally biased region" description="Polar residues" evidence="1">
    <location>
        <begin position="242"/>
        <end position="252"/>
    </location>
</feature>
<dbReference type="AlphaFoldDB" id="A0A3M6Y2M0"/>
<feature type="region of interest" description="Disordered" evidence="1">
    <location>
        <begin position="237"/>
        <end position="282"/>
    </location>
</feature>
<dbReference type="Proteomes" id="UP000281245">
    <property type="component" value="Unassembled WGS sequence"/>
</dbReference>
<reference evidence="5 6" key="1">
    <citation type="journal article" date="2018" name="BMC Genomics">
        <title>Genomic evidence for intraspecific hybridization in a clonal and extremely halotolerant yeast.</title>
        <authorList>
            <person name="Gostincar C."/>
            <person name="Stajich J.E."/>
            <person name="Zupancic J."/>
            <person name="Zalar P."/>
            <person name="Gunde-Cimerman N."/>
        </authorList>
    </citation>
    <scope>NUCLEOTIDE SEQUENCE [LARGE SCALE GENOMIC DNA]</scope>
    <source>
        <strain evidence="4 6">EXF-6654</strain>
        <strain evidence="3 5">EXF-6656</strain>
    </source>
</reference>
<feature type="compositionally biased region" description="Basic and acidic residues" evidence="1">
    <location>
        <begin position="877"/>
        <end position="887"/>
    </location>
</feature>
<dbReference type="InterPro" id="IPR015915">
    <property type="entry name" value="Kelch-typ_b-propeller"/>
</dbReference>
<feature type="region of interest" description="Disordered" evidence="1">
    <location>
        <begin position="840"/>
        <end position="887"/>
    </location>
</feature>
<feature type="region of interest" description="Disordered" evidence="1">
    <location>
        <begin position="622"/>
        <end position="668"/>
    </location>
</feature>
<sequence>MSVPQPKGELEGHCSAIHDDTLYVLSDSTFQSLPLKENATWSEEKTGTAVKGPACVHVKSQKALYVVGGTSDDEEYEGLQRYSFADKKWETLSPPTKDLQGRTSHSAAHLEDAESILVYAGSRPDSSAQLSSSTFVINLNEPYNLEAFTSKAPPANNPILQPWNSTHAIMVGGSKTNTDVFLFDHSSGWNEYSTDLADPVDSAARGAIIDGSDGSKVLEIYDVQKSPNQVSQIVLQGADGQPASTGTKVNANSSSKKRKRDLSLSDWPSYNSTGAPTATRTDCGLAKGPSGLSVISGGNSDLPVALFDQSDNSWVDADRFFNSKDLQEPLQPSSTSEAGAGQSASSTSSALPSVSSSSSSDAGSGGGMTAHERTMRTLGITLGVLFGVAAIFIAILIYLRYRKQQQKKQEGYIDEKAGNGRLSFQDRGASFMKEAGGSIEELPPPSKDRFTQSNYPRGNGSHSSLAIIAGKIAGNPNRNTGSHQPRISSESTRHLVKNKNSPHAGDPVEMMDIGDKTLARNTAARNERGQEAAMNDYEKELVPLEARSRSSGWSKYFATSGPTGPNGISHLPAAYLKTQTTSGLSDIPSEYSDKGTKSRIPSSVLVPPLDIDFNKTLDGQRLSHVASGSPSFSDSREDLAKRGSKHEGQTGLIVNPRPDSSRSRISGYSLSSNANRTTISSNMTGDYYNESGATPWTPTTNNFKDSSYRPTSSLYTASVHEPRLPSRGKGSGFFPGAGTSYHRPPAKSTMSKVASATLPPPDEEASKPELLDPHHAAQNHDRDSTMTVFPGPGGVHDAPTSTETAPKPQLLDVRQLAPTHDRDSTMTVFPRGVPSAYYADREQAEADKGAGYEGENMKPTQSNQQPVMSDMSWVNLDHGRDHDQNRF</sequence>